<evidence type="ECO:0000256" key="1">
    <source>
        <dbReference type="ARBA" id="ARBA00022741"/>
    </source>
</evidence>
<name>A0A317UV86_9EURO</name>
<keyword evidence="1" id="KW-0547">Nucleotide-binding</keyword>
<reference evidence="3 4" key="1">
    <citation type="submission" date="2016-12" db="EMBL/GenBank/DDBJ databases">
        <title>The genomes of Aspergillus section Nigri reveals drivers in fungal speciation.</title>
        <authorList>
            <consortium name="DOE Joint Genome Institute"/>
            <person name="Vesth T.C."/>
            <person name="Nybo J."/>
            <person name="Theobald S."/>
            <person name="Brandl J."/>
            <person name="Frisvad J.C."/>
            <person name="Nielsen K.F."/>
            <person name="Lyhne E.K."/>
            <person name="Kogle M.E."/>
            <person name="Kuo A."/>
            <person name="Riley R."/>
            <person name="Clum A."/>
            <person name="Nolan M."/>
            <person name="Lipzen A."/>
            <person name="Salamov A."/>
            <person name="Henrissat B."/>
            <person name="Wiebenga A."/>
            <person name="De Vries R.P."/>
            <person name="Grigoriev I.V."/>
            <person name="Mortensen U.H."/>
            <person name="Andersen M.R."/>
            <person name="Baker S.E."/>
        </authorList>
    </citation>
    <scope>NUCLEOTIDE SEQUENCE [LARGE SCALE GENOMIC DNA]</scope>
    <source>
        <strain evidence="3 4">CBS 115572</strain>
    </source>
</reference>
<keyword evidence="4" id="KW-1185">Reference proteome</keyword>
<dbReference type="AlphaFoldDB" id="A0A317UV86"/>
<gene>
    <name evidence="3" type="ORF">BO94DRAFT_579871</name>
</gene>
<evidence type="ECO:0000313" key="3">
    <source>
        <dbReference type="EMBL" id="PWY65361.1"/>
    </source>
</evidence>
<dbReference type="Gene3D" id="3.40.50.300">
    <property type="entry name" value="P-loop containing nucleotide triphosphate hydrolases"/>
    <property type="match status" value="1"/>
</dbReference>
<dbReference type="RefSeq" id="XP_025461427.1">
    <property type="nucleotide sequence ID" value="XM_025615291.1"/>
</dbReference>
<dbReference type="Proteomes" id="UP000246702">
    <property type="component" value="Unassembled WGS sequence"/>
</dbReference>
<dbReference type="OrthoDB" id="4496002at2759"/>
<keyword evidence="2" id="KW-0342">GTP-binding</keyword>
<dbReference type="CDD" id="cd00882">
    <property type="entry name" value="Ras_like_GTPase"/>
    <property type="match status" value="1"/>
</dbReference>
<dbReference type="Pfam" id="PF00025">
    <property type="entry name" value="Arf"/>
    <property type="match status" value="1"/>
</dbReference>
<dbReference type="EMBL" id="MSFK01000058">
    <property type="protein sequence ID" value="PWY65361.1"/>
    <property type="molecule type" value="Genomic_DNA"/>
</dbReference>
<accession>A0A317UV86</accession>
<proteinExistence type="predicted"/>
<organism evidence="3 4">
    <name type="scientific">Aspergillus sclerotioniger CBS 115572</name>
    <dbReference type="NCBI Taxonomy" id="1450535"/>
    <lineage>
        <taxon>Eukaryota</taxon>
        <taxon>Fungi</taxon>
        <taxon>Dikarya</taxon>
        <taxon>Ascomycota</taxon>
        <taxon>Pezizomycotina</taxon>
        <taxon>Eurotiomycetes</taxon>
        <taxon>Eurotiomycetidae</taxon>
        <taxon>Eurotiales</taxon>
        <taxon>Aspergillaceae</taxon>
        <taxon>Aspergillus</taxon>
        <taxon>Aspergillus subgen. Circumdati</taxon>
    </lineage>
</organism>
<evidence type="ECO:0008006" key="5">
    <source>
        <dbReference type="Google" id="ProtNLM"/>
    </source>
</evidence>
<dbReference type="InterPro" id="IPR027417">
    <property type="entry name" value="P-loop_NTPase"/>
</dbReference>
<dbReference type="SUPFAM" id="SSF52540">
    <property type="entry name" value="P-loop containing nucleoside triphosphate hydrolases"/>
    <property type="match status" value="1"/>
</dbReference>
<dbReference type="GO" id="GO:0005525">
    <property type="term" value="F:GTP binding"/>
    <property type="evidence" value="ECO:0007669"/>
    <property type="project" value="UniProtKB-KW"/>
</dbReference>
<evidence type="ECO:0000256" key="2">
    <source>
        <dbReference type="ARBA" id="ARBA00023134"/>
    </source>
</evidence>
<evidence type="ECO:0000313" key="4">
    <source>
        <dbReference type="Proteomes" id="UP000246702"/>
    </source>
</evidence>
<protein>
    <recommendedName>
        <fullName evidence="5">P-loop containing nucleoside triphosphate hydrolase protein</fullName>
    </recommendedName>
</protein>
<dbReference type="InterPro" id="IPR006689">
    <property type="entry name" value="Small_GTPase_ARF/SAR"/>
</dbReference>
<dbReference type="GeneID" id="37117434"/>
<comment type="caution">
    <text evidence="3">The sequence shown here is derived from an EMBL/GenBank/DDBJ whole genome shotgun (WGS) entry which is preliminary data.</text>
</comment>
<dbReference type="STRING" id="1450535.A0A317UV86"/>
<dbReference type="GO" id="GO:0003924">
    <property type="term" value="F:GTPase activity"/>
    <property type="evidence" value="ECO:0007669"/>
    <property type="project" value="InterPro"/>
</dbReference>
<sequence>MKVDIYTSGVLMRYGSELDRGPQGLYLSVIRANDITSSHRLPPISLNTTHIPNRNNPNNNLAMRPIPMPIHIPFITRLRALFTNPSLPNPPPTHTSPPKIALIGLSSVGKHALLNHLTTTPISSYTPDITVSAHVHFASNHHLGMDFVLVELGESAPRWWIKATTGFYVDACAILVVVDYFNPLEVGEVRGCLDLILGMKKRGEGYVTVMERGRWLVVVNFKGEGRDELKARELVEGLRMDELGVNWEVRAIGTATGEGIPEVVSWLREKVVPSSV</sequence>